<reference evidence="2 3" key="1">
    <citation type="submission" date="2015-04" db="EMBL/GenBank/DDBJ databases">
        <authorList>
            <person name="Syromyatnikov M.Y."/>
            <person name="Popov V.N."/>
        </authorList>
    </citation>
    <scope>NUCLEOTIDE SEQUENCE [LARGE SCALE GENOMIC DNA]</scope>
</reference>
<keyword evidence="3" id="KW-1185">Reference proteome</keyword>
<evidence type="ECO:0000313" key="3">
    <source>
        <dbReference type="Proteomes" id="UP000183832"/>
    </source>
</evidence>
<proteinExistence type="predicted"/>
<evidence type="ECO:0000313" key="2">
    <source>
        <dbReference type="EMBL" id="CRK87797.1"/>
    </source>
</evidence>
<protein>
    <submittedName>
        <fullName evidence="2">CLUMA_CG001573, isoform A</fullName>
    </submittedName>
</protein>
<organism evidence="2 3">
    <name type="scientific">Clunio marinus</name>
    <dbReference type="NCBI Taxonomy" id="568069"/>
    <lineage>
        <taxon>Eukaryota</taxon>
        <taxon>Metazoa</taxon>
        <taxon>Ecdysozoa</taxon>
        <taxon>Arthropoda</taxon>
        <taxon>Hexapoda</taxon>
        <taxon>Insecta</taxon>
        <taxon>Pterygota</taxon>
        <taxon>Neoptera</taxon>
        <taxon>Endopterygota</taxon>
        <taxon>Diptera</taxon>
        <taxon>Nematocera</taxon>
        <taxon>Chironomoidea</taxon>
        <taxon>Chironomidae</taxon>
        <taxon>Clunio</taxon>
    </lineage>
</organism>
<dbReference type="Proteomes" id="UP000183832">
    <property type="component" value="Unassembled WGS sequence"/>
</dbReference>
<gene>
    <name evidence="2" type="ORF">CLUMA_CG001573</name>
</gene>
<sequence length="90" mass="10383">MARRIARPMPKTTPDFLTSRHSTTKISTSTVDFKVNILPSNLSNSQHANESTSFVTGEWHASDTWKFKLSSQRKLNYSEIAEKNLYKRKH</sequence>
<evidence type="ECO:0000256" key="1">
    <source>
        <dbReference type="SAM" id="MobiDB-lite"/>
    </source>
</evidence>
<feature type="region of interest" description="Disordered" evidence="1">
    <location>
        <begin position="1"/>
        <end position="21"/>
    </location>
</feature>
<dbReference type="AlphaFoldDB" id="A0A1J1HIG0"/>
<accession>A0A1J1HIG0</accession>
<dbReference type="EMBL" id="CVRI01000005">
    <property type="protein sequence ID" value="CRK87797.1"/>
    <property type="molecule type" value="Genomic_DNA"/>
</dbReference>
<name>A0A1J1HIG0_9DIPT</name>